<dbReference type="Gene3D" id="3.30.540.10">
    <property type="entry name" value="Fructose-1,6-Bisphosphatase, subunit A, domain 1"/>
    <property type="match status" value="1"/>
</dbReference>
<keyword evidence="2 4" id="KW-0479">Metal-binding</keyword>
<dbReference type="InterPro" id="IPR000760">
    <property type="entry name" value="Inositol_monophosphatase-like"/>
</dbReference>
<comment type="caution">
    <text evidence="5">The sequence shown here is derived from an EMBL/GenBank/DDBJ whole genome shotgun (WGS) entry which is preliminary data.</text>
</comment>
<dbReference type="RefSeq" id="WP_110376253.1">
    <property type="nucleotide sequence ID" value="NZ_JAHBRY010000001.1"/>
</dbReference>
<comment type="cofactor">
    <cofactor evidence="4">
        <name>Mg(2+)</name>
        <dbReference type="ChEBI" id="CHEBI:18420"/>
    </cofactor>
</comment>
<protein>
    <submittedName>
        <fullName evidence="5">Myo-inositol-1(Or 4)-monophosphatase</fullName>
    </submittedName>
</protein>
<gene>
    <name evidence="5" type="ORF">C7450_108276</name>
</gene>
<proteinExistence type="inferred from homology"/>
<dbReference type="GO" id="GO:0046854">
    <property type="term" value="P:phosphatidylinositol phosphate biosynthetic process"/>
    <property type="evidence" value="ECO:0007669"/>
    <property type="project" value="InterPro"/>
</dbReference>
<feature type="binding site" evidence="4">
    <location>
        <position position="76"/>
    </location>
    <ligand>
        <name>Mg(2+)</name>
        <dbReference type="ChEBI" id="CHEBI:18420"/>
        <label>1</label>
        <note>catalytic</note>
    </ligand>
</feature>
<reference evidence="5 6" key="1">
    <citation type="submission" date="2018-05" db="EMBL/GenBank/DDBJ databases">
        <title>Genomic Encyclopedia of Type Strains, Phase IV (KMG-IV): sequencing the most valuable type-strain genomes for metagenomic binning, comparative biology and taxonomic classification.</title>
        <authorList>
            <person name="Goeker M."/>
        </authorList>
    </citation>
    <scope>NUCLEOTIDE SEQUENCE [LARGE SCALE GENOMIC DNA]</scope>
    <source>
        <strain evidence="5 6">DSM 6462</strain>
    </source>
</reference>
<dbReference type="PRINTS" id="PR00377">
    <property type="entry name" value="IMPHPHTASES"/>
</dbReference>
<sequence length="274" mass="28930">MPLSLDKPIPLRAFLRETAEEAGLIALAHFREGLVTTARTWAKSGGSPVTEADIAVDSLLRQRLSAALPEAGWLSEETTDDPVRLGQRIMWVVDPIDGTRAFAAGDPRWAVAIALMVDARPIAGIVHAPAMGASYDAVRGHGALHNGRPMHAAQRSAREGRRIAGPKPELDIIARHVPGTQPQPKVPSLALRLTFVADGSLDLGIASAHAHDWDIAASDIVLSEAGAILTEADGSHPVYNKPRPTHGILVAAAPELHAQALAAIAAPRRPGHKA</sequence>
<dbReference type="PANTHER" id="PTHR20854:SF4">
    <property type="entry name" value="INOSITOL-1-MONOPHOSPHATASE-RELATED"/>
    <property type="match status" value="1"/>
</dbReference>
<evidence type="ECO:0000256" key="1">
    <source>
        <dbReference type="ARBA" id="ARBA00009759"/>
    </source>
</evidence>
<evidence type="ECO:0000313" key="6">
    <source>
        <dbReference type="Proteomes" id="UP000248021"/>
    </source>
</evidence>
<dbReference type="GO" id="GO:0008934">
    <property type="term" value="F:inositol monophosphate 1-phosphatase activity"/>
    <property type="evidence" value="ECO:0007669"/>
    <property type="project" value="TreeGrafter"/>
</dbReference>
<dbReference type="OrthoDB" id="9785695at2"/>
<feature type="binding site" evidence="4">
    <location>
        <position position="97"/>
    </location>
    <ligand>
        <name>Mg(2+)</name>
        <dbReference type="ChEBI" id="CHEBI:18420"/>
        <label>1</label>
        <note>catalytic</note>
    </ligand>
</feature>
<dbReference type="GO" id="GO:0006020">
    <property type="term" value="P:inositol metabolic process"/>
    <property type="evidence" value="ECO:0007669"/>
    <property type="project" value="TreeGrafter"/>
</dbReference>
<organism evidence="5 6">
    <name type="scientific">Chelatococcus asaccharovorans</name>
    <dbReference type="NCBI Taxonomy" id="28210"/>
    <lineage>
        <taxon>Bacteria</taxon>
        <taxon>Pseudomonadati</taxon>
        <taxon>Pseudomonadota</taxon>
        <taxon>Alphaproteobacteria</taxon>
        <taxon>Hyphomicrobiales</taxon>
        <taxon>Chelatococcaceae</taxon>
        <taxon>Chelatococcus</taxon>
    </lineage>
</organism>
<dbReference type="AlphaFoldDB" id="A0A2V3U3I6"/>
<dbReference type="SUPFAM" id="SSF56655">
    <property type="entry name" value="Carbohydrate phosphatase"/>
    <property type="match status" value="1"/>
</dbReference>
<feature type="binding site" evidence="4">
    <location>
        <position position="214"/>
    </location>
    <ligand>
        <name>Mg(2+)</name>
        <dbReference type="ChEBI" id="CHEBI:18420"/>
        <label>1</label>
        <note>catalytic</note>
    </ligand>
</feature>
<dbReference type="Pfam" id="PF00459">
    <property type="entry name" value="Inositol_P"/>
    <property type="match status" value="1"/>
</dbReference>
<dbReference type="InterPro" id="IPR020550">
    <property type="entry name" value="Inositol_monophosphatase_CS"/>
</dbReference>
<dbReference type="PROSITE" id="PS00630">
    <property type="entry name" value="IMP_2"/>
    <property type="match status" value="1"/>
</dbReference>
<feature type="binding site" evidence="4">
    <location>
        <position position="96"/>
    </location>
    <ligand>
        <name>Mg(2+)</name>
        <dbReference type="ChEBI" id="CHEBI:18420"/>
        <label>1</label>
        <note>catalytic</note>
    </ligand>
</feature>
<evidence type="ECO:0000256" key="4">
    <source>
        <dbReference type="PIRSR" id="PIRSR600760-2"/>
    </source>
</evidence>
<evidence type="ECO:0000313" key="5">
    <source>
        <dbReference type="EMBL" id="PXW56524.1"/>
    </source>
</evidence>
<dbReference type="Gene3D" id="3.40.190.80">
    <property type="match status" value="1"/>
</dbReference>
<dbReference type="GO" id="GO:0046872">
    <property type="term" value="F:metal ion binding"/>
    <property type="evidence" value="ECO:0007669"/>
    <property type="project" value="UniProtKB-KW"/>
</dbReference>
<dbReference type="PANTHER" id="PTHR20854">
    <property type="entry name" value="INOSITOL MONOPHOSPHATASE"/>
    <property type="match status" value="1"/>
</dbReference>
<keyword evidence="3 4" id="KW-0460">Magnesium</keyword>
<evidence type="ECO:0000256" key="3">
    <source>
        <dbReference type="ARBA" id="ARBA00022842"/>
    </source>
</evidence>
<dbReference type="CDD" id="cd01638">
    <property type="entry name" value="CysQ"/>
    <property type="match status" value="1"/>
</dbReference>
<evidence type="ECO:0000256" key="2">
    <source>
        <dbReference type="ARBA" id="ARBA00022723"/>
    </source>
</evidence>
<feature type="binding site" evidence="4">
    <location>
        <position position="94"/>
    </location>
    <ligand>
        <name>Mg(2+)</name>
        <dbReference type="ChEBI" id="CHEBI:18420"/>
        <label>1</label>
        <note>catalytic</note>
    </ligand>
</feature>
<keyword evidence="6" id="KW-1185">Reference proteome</keyword>
<dbReference type="EMBL" id="QJJK01000008">
    <property type="protein sequence ID" value="PXW56524.1"/>
    <property type="molecule type" value="Genomic_DNA"/>
</dbReference>
<name>A0A2V3U3I6_9HYPH</name>
<accession>A0A2V3U3I6</accession>
<comment type="similarity">
    <text evidence="1">Belongs to the inositol monophosphatase superfamily.</text>
</comment>
<dbReference type="Proteomes" id="UP000248021">
    <property type="component" value="Unassembled WGS sequence"/>
</dbReference>
<dbReference type="GO" id="GO:0007165">
    <property type="term" value="P:signal transduction"/>
    <property type="evidence" value="ECO:0007669"/>
    <property type="project" value="TreeGrafter"/>
</dbReference>